<dbReference type="AlphaFoldDB" id="A0A0E9QG79"/>
<accession>A0A0E9QG79</accession>
<reference evidence="1" key="2">
    <citation type="journal article" date="2015" name="Fish Shellfish Immunol.">
        <title>Early steps in the European eel (Anguilla anguilla)-Vibrio vulnificus interaction in the gills: Role of the RtxA13 toxin.</title>
        <authorList>
            <person name="Callol A."/>
            <person name="Pajuelo D."/>
            <person name="Ebbesson L."/>
            <person name="Teles M."/>
            <person name="MacKenzie S."/>
            <person name="Amaro C."/>
        </authorList>
    </citation>
    <scope>NUCLEOTIDE SEQUENCE</scope>
</reference>
<organism evidence="1">
    <name type="scientific">Anguilla anguilla</name>
    <name type="common">European freshwater eel</name>
    <name type="synonym">Muraena anguilla</name>
    <dbReference type="NCBI Taxonomy" id="7936"/>
    <lineage>
        <taxon>Eukaryota</taxon>
        <taxon>Metazoa</taxon>
        <taxon>Chordata</taxon>
        <taxon>Craniata</taxon>
        <taxon>Vertebrata</taxon>
        <taxon>Euteleostomi</taxon>
        <taxon>Actinopterygii</taxon>
        <taxon>Neopterygii</taxon>
        <taxon>Teleostei</taxon>
        <taxon>Anguilliformes</taxon>
        <taxon>Anguillidae</taxon>
        <taxon>Anguilla</taxon>
    </lineage>
</organism>
<name>A0A0E9QG79_ANGAN</name>
<evidence type="ECO:0000313" key="1">
    <source>
        <dbReference type="EMBL" id="JAH15128.1"/>
    </source>
</evidence>
<proteinExistence type="predicted"/>
<dbReference type="EMBL" id="GBXM01093449">
    <property type="protein sequence ID" value="JAH15128.1"/>
    <property type="molecule type" value="Transcribed_RNA"/>
</dbReference>
<protein>
    <submittedName>
        <fullName evidence="1">Uncharacterized protein</fullName>
    </submittedName>
</protein>
<sequence>MYFVGINFCHKLGIDTGNPLSTIWSL</sequence>
<reference evidence="1" key="1">
    <citation type="submission" date="2014-11" db="EMBL/GenBank/DDBJ databases">
        <authorList>
            <person name="Amaro Gonzalez C."/>
        </authorList>
    </citation>
    <scope>NUCLEOTIDE SEQUENCE</scope>
</reference>